<dbReference type="Gene3D" id="3.60.60.10">
    <property type="entry name" value="Penicillin V Acylase, Chain A"/>
    <property type="match status" value="1"/>
</dbReference>
<dbReference type="SUPFAM" id="SSF56235">
    <property type="entry name" value="N-terminal nucleophile aminohydrolases (Ntn hydrolases)"/>
    <property type="match status" value="1"/>
</dbReference>
<dbReference type="PANTHER" id="PTHR35527:SF2">
    <property type="entry name" value="HYDROLASE"/>
    <property type="match status" value="1"/>
</dbReference>
<protein>
    <submittedName>
        <fullName evidence="5">Choloylglycine hydrolase family protein</fullName>
    </submittedName>
</protein>
<feature type="signal peptide" evidence="3">
    <location>
        <begin position="1"/>
        <end position="24"/>
    </location>
</feature>
<evidence type="ECO:0000256" key="3">
    <source>
        <dbReference type="SAM" id="SignalP"/>
    </source>
</evidence>
<dbReference type="RefSeq" id="WP_169660204.1">
    <property type="nucleotide sequence ID" value="NZ_JABANE010000126.1"/>
</dbReference>
<dbReference type="PANTHER" id="PTHR35527">
    <property type="entry name" value="CHOLOYLGLYCINE HYDROLASE"/>
    <property type="match status" value="1"/>
</dbReference>
<evidence type="ECO:0000256" key="2">
    <source>
        <dbReference type="ARBA" id="ARBA00022801"/>
    </source>
</evidence>
<dbReference type="GO" id="GO:0016787">
    <property type="term" value="F:hydrolase activity"/>
    <property type="evidence" value="ECO:0007669"/>
    <property type="project" value="UniProtKB-KW"/>
</dbReference>
<organism evidence="5 6">
    <name type="scientific">Flammeovirga aprica JL-4</name>
    <dbReference type="NCBI Taxonomy" id="694437"/>
    <lineage>
        <taxon>Bacteria</taxon>
        <taxon>Pseudomonadati</taxon>
        <taxon>Bacteroidota</taxon>
        <taxon>Cytophagia</taxon>
        <taxon>Cytophagales</taxon>
        <taxon>Flammeovirgaceae</taxon>
        <taxon>Flammeovirga</taxon>
    </lineage>
</organism>
<dbReference type="Pfam" id="PF02275">
    <property type="entry name" value="CBAH"/>
    <property type="match status" value="1"/>
</dbReference>
<dbReference type="Proteomes" id="UP000576082">
    <property type="component" value="Unassembled WGS sequence"/>
</dbReference>
<dbReference type="EMBL" id="JABANE010000126">
    <property type="protein sequence ID" value="NME72007.1"/>
    <property type="molecule type" value="Genomic_DNA"/>
</dbReference>
<reference evidence="5 6" key="1">
    <citation type="submission" date="2020-04" db="EMBL/GenBank/DDBJ databases">
        <title>Flammeovirga sp. SR4, a novel species isolated from seawater.</title>
        <authorList>
            <person name="Wang X."/>
        </authorList>
    </citation>
    <scope>NUCLEOTIDE SEQUENCE [LARGE SCALE GENOMIC DNA]</scope>
    <source>
        <strain evidence="5 6">ATCC 23126</strain>
    </source>
</reference>
<keyword evidence="6" id="KW-1185">Reference proteome</keyword>
<comment type="caution">
    <text evidence="5">The sequence shown here is derived from an EMBL/GenBank/DDBJ whole genome shotgun (WGS) entry which is preliminary data.</text>
</comment>
<name>A0A7X9S0P7_9BACT</name>
<dbReference type="InterPro" id="IPR052193">
    <property type="entry name" value="Peptidase_C59"/>
</dbReference>
<accession>A0A7X9S0P7</accession>
<evidence type="ECO:0000313" key="5">
    <source>
        <dbReference type="EMBL" id="NME72007.1"/>
    </source>
</evidence>
<comment type="similarity">
    <text evidence="1">Belongs to the peptidase C59 family.</text>
</comment>
<dbReference type="PROSITE" id="PS51257">
    <property type="entry name" value="PROKAR_LIPOPROTEIN"/>
    <property type="match status" value="1"/>
</dbReference>
<proteinExistence type="inferred from homology"/>
<keyword evidence="3" id="KW-0732">Signal</keyword>
<evidence type="ECO:0000259" key="4">
    <source>
        <dbReference type="Pfam" id="PF02275"/>
    </source>
</evidence>
<feature type="chain" id="PRO_5030949513" evidence="3">
    <location>
        <begin position="25"/>
        <end position="329"/>
    </location>
</feature>
<evidence type="ECO:0000313" key="6">
    <source>
        <dbReference type="Proteomes" id="UP000576082"/>
    </source>
</evidence>
<dbReference type="InterPro" id="IPR029132">
    <property type="entry name" value="CBAH/NAAA_C"/>
</dbReference>
<dbReference type="InterPro" id="IPR029055">
    <property type="entry name" value="Ntn_hydrolases_N"/>
</dbReference>
<feature type="non-terminal residue" evidence="5">
    <location>
        <position position="329"/>
    </location>
</feature>
<gene>
    <name evidence="5" type="ORF">HHU12_28845</name>
</gene>
<evidence type="ECO:0000256" key="1">
    <source>
        <dbReference type="ARBA" id="ARBA00006625"/>
    </source>
</evidence>
<feature type="domain" description="Choloylglycine hydrolase/NAAA C-terminal" evidence="4">
    <location>
        <begin position="25"/>
        <end position="291"/>
    </location>
</feature>
<keyword evidence="2 5" id="KW-0378">Hydrolase</keyword>
<dbReference type="CDD" id="cd00542">
    <property type="entry name" value="Ntn_PVA"/>
    <property type="match status" value="1"/>
</dbReference>
<sequence>MKNILKTIVLSIALLIYFSPLSQACTGIKLKAEDGSYVYGRTLEWGAFDLNSKMVVVPQGHQFKGLTPEGRNGKDYQSKYGFIAVTAFGDDVLADGMNEAGLAGGGFYHPGYANYPAYDKKNADNTIAAQDILTYMLANFKDVAEVKKGLLEINVTGVILESVGLELPGHWMMSDATGATVVIEFTNGELTMYDSNVGVITNAPNYDWHLTNLSNYLNLTPHPQNPIEINDITIKPHGAGSGFLGLPGDNTPASRFVRATAYAHTSRKTTDAKEAVYELFRILDNFNLPLGPDGGEGASADHFDNSLRSTTLWSTAANINDLQYSYHTQ</sequence>
<dbReference type="AlphaFoldDB" id="A0A7X9S0P7"/>